<dbReference type="CDD" id="cd17920">
    <property type="entry name" value="DEXHc_RecQ"/>
    <property type="match status" value="1"/>
</dbReference>
<evidence type="ECO:0000256" key="5">
    <source>
        <dbReference type="ARBA" id="ARBA00022806"/>
    </source>
</evidence>
<accession>A0A4Y8WS00</accession>
<dbReference type="FunFam" id="3.40.50.300:FF:000296">
    <property type="entry name" value="ATP-dependent DNA helicase RecQ"/>
    <property type="match status" value="1"/>
</dbReference>
<dbReference type="InterPro" id="IPR032284">
    <property type="entry name" value="RecQ_Zn-bd"/>
</dbReference>
<keyword evidence="7" id="KW-0238">DNA-binding</keyword>
<keyword evidence="2" id="KW-0479">Metal-binding</keyword>
<dbReference type="Pfam" id="PF09382">
    <property type="entry name" value="RQC"/>
    <property type="match status" value="1"/>
</dbReference>
<dbReference type="GO" id="GO:0003677">
    <property type="term" value="F:DNA binding"/>
    <property type="evidence" value="ECO:0007669"/>
    <property type="project" value="UniProtKB-KW"/>
</dbReference>
<dbReference type="GO" id="GO:0016787">
    <property type="term" value="F:hydrolase activity"/>
    <property type="evidence" value="ECO:0007669"/>
    <property type="project" value="UniProtKB-KW"/>
</dbReference>
<dbReference type="PANTHER" id="PTHR13710">
    <property type="entry name" value="DNA HELICASE RECQ FAMILY MEMBER"/>
    <property type="match status" value="1"/>
</dbReference>
<dbReference type="PROSITE" id="PS51194">
    <property type="entry name" value="HELICASE_CTER"/>
    <property type="match status" value="1"/>
</dbReference>
<dbReference type="Pfam" id="PF00270">
    <property type="entry name" value="DEAD"/>
    <property type="match status" value="1"/>
</dbReference>
<organism evidence="13 14">
    <name type="scientific">Porphyromonas levii</name>
    <dbReference type="NCBI Taxonomy" id="28114"/>
    <lineage>
        <taxon>Bacteria</taxon>
        <taxon>Pseudomonadati</taxon>
        <taxon>Bacteroidota</taxon>
        <taxon>Bacteroidia</taxon>
        <taxon>Bacteroidales</taxon>
        <taxon>Porphyromonadaceae</taxon>
        <taxon>Porphyromonas</taxon>
    </lineage>
</organism>
<dbReference type="AlphaFoldDB" id="A0A4Y8WS00"/>
<name>A0A4Y8WS00_9PORP</name>
<evidence type="ECO:0000256" key="7">
    <source>
        <dbReference type="ARBA" id="ARBA00023125"/>
    </source>
</evidence>
<dbReference type="SUPFAM" id="SSF46785">
    <property type="entry name" value="Winged helix' DNA-binding domain"/>
    <property type="match status" value="1"/>
</dbReference>
<keyword evidence="6" id="KW-0067">ATP-binding</keyword>
<keyword evidence="3" id="KW-0547">Nucleotide-binding</keyword>
<dbReference type="EMBL" id="SPNC01000009">
    <property type="protein sequence ID" value="TFH96983.1"/>
    <property type="molecule type" value="Genomic_DNA"/>
</dbReference>
<dbReference type="GO" id="GO:0006310">
    <property type="term" value="P:DNA recombination"/>
    <property type="evidence" value="ECO:0007669"/>
    <property type="project" value="InterPro"/>
</dbReference>
<gene>
    <name evidence="13" type="ORF">E4P47_01315</name>
</gene>
<dbReference type="PROSITE" id="PS51192">
    <property type="entry name" value="HELICASE_ATP_BIND_1"/>
    <property type="match status" value="1"/>
</dbReference>
<evidence type="ECO:0000313" key="14">
    <source>
        <dbReference type="Proteomes" id="UP000297225"/>
    </source>
</evidence>
<keyword evidence="8" id="KW-0413">Isomerase</keyword>
<dbReference type="InterPro" id="IPR001650">
    <property type="entry name" value="Helicase_C-like"/>
</dbReference>
<dbReference type="GO" id="GO:0043138">
    <property type="term" value="F:3'-5' DNA helicase activity"/>
    <property type="evidence" value="ECO:0007669"/>
    <property type="project" value="UniProtKB-EC"/>
</dbReference>
<dbReference type="GO" id="GO:0005524">
    <property type="term" value="F:ATP binding"/>
    <property type="evidence" value="ECO:0007669"/>
    <property type="project" value="UniProtKB-KW"/>
</dbReference>
<evidence type="ECO:0000256" key="12">
    <source>
        <dbReference type="ARBA" id="ARBA00044550"/>
    </source>
</evidence>
<dbReference type="InterPro" id="IPR018982">
    <property type="entry name" value="RQC_domain"/>
</dbReference>
<dbReference type="InterPro" id="IPR011545">
    <property type="entry name" value="DEAD/DEAH_box_helicase_dom"/>
</dbReference>
<keyword evidence="5 13" id="KW-0347">Helicase</keyword>
<dbReference type="Pfam" id="PF16124">
    <property type="entry name" value="RecQ_Zn_bind"/>
    <property type="match status" value="1"/>
</dbReference>
<dbReference type="GO" id="GO:0046872">
    <property type="term" value="F:metal ion binding"/>
    <property type="evidence" value="ECO:0007669"/>
    <property type="project" value="UniProtKB-KW"/>
</dbReference>
<dbReference type="GO" id="GO:0043590">
    <property type="term" value="C:bacterial nucleoid"/>
    <property type="evidence" value="ECO:0007669"/>
    <property type="project" value="TreeGrafter"/>
</dbReference>
<dbReference type="InterPro" id="IPR036390">
    <property type="entry name" value="WH_DNA-bd_sf"/>
</dbReference>
<comment type="caution">
    <text evidence="13">The sequence shown here is derived from an EMBL/GenBank/DDBJ whole genome shotgun (WGS) entry which is preliminary data.</text>
</comment>
<dbReference type="PANTHER" id="PTHR13710:SF105">
    <property type="entry name" value="ATP-DEPENDENT DNA HELICASE Q1"/>
    <property type="match status" value="1"/>
</dbReference>
<dbReference type="GO" id="GO:0006281">
    <property type="term" value="P:DNA repair"/>
    <property type="evidence" value="ECO:0007669"/>
    <property type="project" value="InterPro"/>
</dbReference>
<reference evidence="13 14" key="1">
    <citation type="submission" date="2019-03" db="EMBL/GenBank/DDBJ databases">
        <title>Porphyromonas levii Isolated from the Uterus of Dairy Cows.</title>
        <authorList>
            <person name="Francis A.M."/>
        </authorList>
    </citation>
    <scope>NUCLEOTIDE SEQUENCE [LARGE SCALE GENOMIC DNA]</scope>
    <source>
        <strain evidence="13 14">AF5678</strain>
    </source>
</reference>
<dbReference type="GO" id="GO:0006260">
    <property type="term" value="P:DNA replication"/>
    <property type="evidence" value="ECO:0007669"/>
    <property type="project" value="InterPro"/>
</dbReference>
<dbReference type="InterPro" id="IPR014001">
    <property type="entry name" value="Helicase_ATP-bd"/>
</dbReference>
<evidence type="ECO:0000256" key="2">
    <source>
        <dbReference type="ARBA" id="ARBA00022723"/>
    </source>
</evidence>
<evidence type="ECO:0000256" key="11">
    <source>
        <dbReference type="ARBA" id="ARBA00044535"/>
    </source>
</evidence>
<dbReference type="SUPFAM" id="SSF52540">
    <property type="entry name" value="P-loop containing nucleoside triphosphate hydrolases"/>
    <property type="match status" value="1"/>
</dbReference>
<protein>
    <recommendedName>
        <fullName evidence="11">ATP-dependent DNA helicase RecQ</fullName>
        <ecNumber evidence="10">5.6.2.4</ecNumber>
    </recommendedName>
    <alternativeName>
        <fullName evidence="12">DNA 3'-5' helicase RecQ</fullName>
    </alternativeName>
</protein>
<evidence type="ECO:0000313" key="13">
    <source>
        <dbReference type="EMBL" id="TFH96983.1"/>
    </source>
</evidence>
<evidence type="ECO:0000256" key="6">
    <source>
        <dbReference type="ARBA" id="ARBA00022840"/>
    </source>
</evidence>
<dbReference type="RefSeq" id="WP_134849131.1">
    <property type="nucleotide sequence ID" value="NZ_CP197400.1"/>
</dbReference>
<dbReference type="GO" id="GO:0009378">
    <property type="term" value="F:four-way junction helicase activity"/>
    <property type="evidence" value="ECO:0007669"/>
    <property type="project" value="TreeGrafter"/>
</dbReference>
<comment type="catalytic activity">
    <reaction evidence="9">
        <text>Couples ATP hydrolysis with the unwinding of duplex DNA by translocating in the 3'-5' direction.</text>
        <dbReference type="EC" id="5.6.2.4"/>
    </reaction>
</comment>
<dbReference type="SMART" id="SM00956">
    <property type="entry name" value="RQC"/>
    <property type="match status" value="1"/>
</dbReference>
<dbReference type="CDD" id="cd18794">
    <property type="entry name" value="SF2_C_RecQ"/>
    <property type="match status" value="1"/>
</dbReference>
<dbReference type="FunFam" id="3.40.50.300:FF:003558">
    <property type="entry name" value="Predicted protein"/>
    <property type="match status" value="1"/>
</dbReference>
<dbReference type="NCBIfam" id="TIGR00614">
    <property type="entry name" value="recQ_fam"/>
    <property type="match status" value="1"/>
</dbReference>
<dbReference type="InterPro" id="IPR036388">
    <property type="entry name" value="WH-like_DNA-bd_sf"/>
</dbReference>
<comment type="similarity">
    <text evidence="1">Belongs to the helicase family. RecQ subfamily.</text>
</comment>
<dbReference type="GO" id="GO:0030894">
    <property type="term" value="C:replisome"/>
    <property type="evidence" value="ECO:0007669"/>
    <property type="project" value="TreeGrafter"/>
</dbReference>
<dbReference type="GO" id="GO:0005737">
    <property type="term" value="C:cytoplasm"/>
    <property type="evidence" value="ECO:0007669"/>
    <property type="project" value="TreeGrafter"/>
</dbReference>
<dbReference type="InterPro" id="IPR027417">
    <property type="entry name" value="P-loop_NTPase"/>
</dbReference>
<dbReference type="Pfam" id="PF00271">
    <property type="entry name" value="Helicase_C"/>
    <property type="match status" value="1"/>
</dbReference>
<dbReference type="InterPro" id="IPR004589">
    <property type="entry name" value="DNA_helicase_ATP-dep_RecQ"/>
</dbReference>
<dbReference type="Proteomes" id="UP000297225">
    <property type="component" value="Unassembled WGS sequence"/>
</dbReference>
<dbReference type="SMART" id="SM00490">
    <property type="entry name" value="HELICc"/>
    <property type="match status" value="1"/>
</dbReference>
<evidence type="ECO:0000256" key="3">
    <source>
        <dbReference type="ARBA" id="ARBA00022741"/>
    </source>
</evidence>
<sequence length="509" mass="57658">MTGALKRYFGFDGFREHQETVVGNVITEHDQLVVLPTGGGKSLCYQLPALLMEGCAIVISPLIALMRDQILALQKRGITAATINSSVTPEYRNSVEHAVRRGEVKLLYLSPETLMSAAGMQLIKQMKVSLIAIDEAHCISQWGHDFRPEYAQLGVLKDQFPDRPIIALTATADPATQQDIIRQLHLHNPIVTIGSFDRPNIYLEVRRGLKKQEKLREIISFIESREVGASGIIYCTKRDDTEMLMKYLNSKGLKALCYHASMGNQERDMVHRLFLAGQVDIVVATVAFGMGIDKPDVRWVIHYNMPKNIESYYQEIGRAGRDGERSDALLFYSYSDIFVLQKLIQNTPMQHLSRSKMEYMKRYCEGNVCRRRVLLGYFGAEVDEDCGKCDVCLMPKGNQFDGTELAQKAMSAVARTHQQIGVEMLIDILRGSQQRLLLSNGYHLIPTYGVGRDLSALAWREYIYQMIMLGVMSIDYSDRANLHITPLGTDILYGRKSLQLKHYRPLPRK</sequence>
<dbReference type="OrthoDB" id="9763310at2"/>
<dbReference type="SMART" id="SM00487">
    <property type="entry name" value="DEXDc"/>
    <property type="match status" value="1"/>
</dbReference>
<evidence type="ECO:0000256" key="10">
    <source>
        <dbReference type="ARBA" id="ARBA00034808"/>
    </source>
</evidence>
<dbReference type="STRING" id="1122973.GCA_000379925_01776"/>
<dbReference type="EC" id="5.6.2.4" evidence="10"/>
<evidence type="ECO:0000256" key="8">
    <source>
        <dbReference type="ARBA" id="ARBA00023235"/>
    </source>
</evidence>
<keyword evidence="4" id="KW-0378">Hydrolase</keyword>
<dbReference type="Gene3D" id="1.10.10.10">
    <property type="entry name" value="Winged helix-like DNA-binding domain superfamily/Winged helix DNA-binding domain"/>
    <property type="match status" value="1"/>
</dbReference>
<dbReference type="GeneID" id="66797846"/>
<evidence type="ECO:0000256" key="9">
    <source>
        <dbReference type="ARBA" id="ARBA00034617"/>
    </source>
</evidence>
<evidence type="ECO:0000256" key="4">
    <source>
        <dbReference type="ARBA" id="ARBA00022801"/>
    </source>
</evidence>
<proteinExistence type="inferred from homology"/>
<dbReference type="Gene3D" id="3.40.50.300">
    <property type="entry name" value="P-loop containing nucleotide triphosphate hydrolases"/>
    <property type="match status" value="2"/>
</dbReference>
<evidence type="ECO:0000256" key="1">
    <source>
        <dbReference type="ARBA" id="ARBA00005446"/>
    </source>
</evidence>
<keyword evidence="14" id="KW-1185">Reference proteome</keyword>